<dbReference type="InterPro" id="IPR036156">
    <property type="entry name" value="Beta-gal/glucu_dom_sf"/>
</dbReference>
<dbReference type="Pfam" id="PF02837">
    <property type="entry name" value="Glyco_hydro_2_N"/>
    <property type="match status" value="1"/>
</dbReference>
<sequence>MIRLFEEHQVRKTTELSSSLWDFSQVTDGKNTPVGKVTVPSCWESYPGFEAYRGQGLYERSFEADGDVRIVFKGVSHTAKVFVDGNQVAEHYNAFTQFEAVVKNLPSGVHKLSVLVDNSFSEASALHVENDYQSYGGISRGVVLEKLPKHYIRQMHFTPIYKDGGWYARIKLVITSLTEDRWDGTVNVTLKNGETEAFLCSETCSMKENEDELTIETDEIACKAVSAWAPEHPTLYQVTARLQDESGCVIDDLTDRVGFREVKTQGKDILLNGKKLRIKGFCRHEDHPQFGCALPLSAIMQDLQLARDMGANSIRTSHYPNDELFLDLCDELGILVWEENHARGLSEEQMRNPNFERQCETCIREMIAAHYNHPSIYIWGILNECASDTEYGKSCYKAQFELIESLDKTRPRSFSSCRFKTDICFDLVDVVSYNIYPKWYHNTPVAEYLDDLYKWVQTTPGEGKPFLITEVGAGAIYGYRTSAKVKWSEEYQVQALEEQLNAILSYDDCSGVYIWQFCDVRVTNDWWNTRPRTMNNKGIVDEYRRPKLAYETVKKIFSSVDTYRE</sequence>
<proteinExistence type="inferred from homology"/>
<comment type="similarity">
    <text evidence="1 6">Belongs to the glycosyl hydrolase 2 family.</text>
</comment>
<dbReference type="Proteomes" id="UP001198200">
    <property type="component" value="Unassembled WGS sequence"/>
</dbReference>
<dbReference type="InterPro" id="IPR017853">
    <property type="entry name" value="GH"/>
</dbReference>
<feature type="domain" description="Glycosyl hydrolases family 2 sugar binding" evidence="9">
    <location>
        <begin position="49"/>
        <end position="148"/>
    </location>
</feature>
<feature type="domain" description="Glycoside hydrolase family 2 catalytic" evidence="8">
    <location>
        <begin position="263"/>
        <end position="560"/>
    </location>
</feature>
<dbReference type="RefSeq" id="WP_308731881.1">
    <property type="nucleotide sequence ID" value="NZ_JAJEQN010000022.1"/>
</dbReference>
<comment type="caution">
    <text evidence="10">The sequence shown here is derived from an EMBL/GenBank/DDBJ whole genome shotgun (WGS) entry which is preliminary data.</text>
</comment>
<evidence type="ECO:0000259" key="9">
    <source>
        <dbReference type="Pfam" id="PF02837"/>
    </source>
</evidence>
<evidence type="ECO:0000256" key="6">
    <source>
        <dbReference type="RuleBase" id="RU361154"/>
    </source>
</evidence>
<accession>A0AAE3E5W6</accession>
<dbReference type="InterPro" id="IPR013783">
    <property type="entry name" value="Ig-like_fold"/>
</dbReference>
<dbReference type="Pfam" id="PF02836">
    <property type="entry name" value="Glyco_hydro_2_C"/>
    <property type="match status" value="1"/>
</dbReference>
<organism evidence="10 11">
    <name type="scientific">Anthropogastromicrobium aceti</name>
    <dbReference type="NCBI Taxonomy" id="2981768"/>
    <lineage>
        <taxon>Bacteria</taxon>
        <taxon>Bacillati</taxon>
        <taxon>Bacillota</taxon>
        <taxon>Clostridia</taxon>
        <taxon>Lachnospirales</taxon>
        <taxon>Lachnospiraceae</taxon>
        <taxon>Anthropogastromicrobium</taxon>
    </lineage>
</organism>
<dbReference type="Gene3D" id="3.20.20.80">
    <property type="entry name" value="Glycosidases"/>
    <property type="match status" value="1"/>
</dbReference>
<dbReference type="GO" id="GO:0005975">
    <property type="term" value="P:carbohydrate metabolic process"/>
    <property type="evidence" value="ECO:0007669"/>
    <property type="project" value="InterPro"/>
</dbReference>
<dbReference type="InterPro" id="IPR023230">
    <property type="entry name" value="Glyco_hydro_2_CS"/>
</dbReference>
<dbReference type="PROSITE" id="PS00719">
    <property type="entry name" value="GLYCOSYL_HYDROL_F2_1"/>
    <property type="match status" value="1"/>
</dbReference>
<dbReference type="SUPFAM" id="SSF49303">
    <property type="entry name" value="beta-Galactosidase/glucuronidase domain"/>
    <property type="match status" value="1"/>
</dbReference>
<reference evidence="10 11" key="1">
    <citation type="submission" date="2021-10" db="EMBL/GenBank/DDBJ databases">
        <title>Anaerobic single-cell dispensing facilitates the cultivation of human gut bacteria.</title>
        <authorList>
            <person name="Afrizal A."/>
        </authorList>
    </citation>
    <scope>NUCLEOTIDE SEQUENCE [LARGE SCALE GENOMIC DNA]</scope>
    <source>
        <strain evidence="10 11">CLA-AA-H224</strain>
    </source>
</reference>
<evidence type="ECO:0000256" key="4">
    <source>
        <dbReference type="ARBA" id="ARBA00022801"/>
    </source>
</evidence>
<dbReference type="Pfam" id="PF00703">
    <property type="entry name" value="Glyco_hydro_2"/>
    <property type="match status" value="1"/>
</dbReference>
<dbReference type="InterPro" id="IPR006103">
    <property type="entry name" value="Glyco_hydro_2_cat"/>
</dbReference>
<feature type="domain" description="Glycoside hydrolase family 2 immunoglobulin-like beta-sandwich" evidence="7">
    <location>
        <begin position="151"/>
        <end position="260"/>
    </location>
</feature>
<evidence type="ECO:0000313" key="11">
    <source>
        <dbReference type="Proteomes" id="UP001198200"/>
    </source>
</evidence>
<keyword evidence="4 6" id="KW-0378">Hydrolase</keyword>
<dbReference type="GO" id="GO:0030246">
    <property type="term" value="F:carbohydrate binding"/>
    <property type="evidence" value="ECO:0007669"/>
    <property type="project" value="TreeGrafter"/>
</dbReference>
<protein>
    <recommendedName>
        <fullName evidence="3">Beta-glucuronidase</fullName>
        <ecNumber evidence="2">3.2.1.31</ecNumber>
    </recommendedName>
</protein>
<dbReference type="InterPro" id="IPR006101">
    <property type="entry name" value="Glyco_hydro_2"/>
</dbReference>
<dbReference type="InterPro" id="IPR006104">
    <property type="entry name" value="Glyco_hydro_2_N"/>
</dbReference>
<dbReference type="EMBL" id="JAJEQN010000022">
    <property type="protein sequence ID" value="MCC2221867.1"/>
    <property type="molecule type" value="Genomic_DNA"/>
</dbReference>
<dbReference type="SUPFAM" id="SSF51445">
    <property type="entry name" value="(Trans)glycosidases"/>
    <property type="match status" value="1"/>
</dbReference>
<dbReference type="InterPro" id="IPR008979">
    <property type="entry name" value="Galactose-bd-like_sf"/>
</dbReference>
<dbReference type="Gene3D" id="2.60.120.260">
    <property type="entry name" value="Galactose-binding domain-like"/>
    <property type="match status" value="1"/>
</dbReference>
<evidence type="ECO:0000259" key="8">
    <source>
        <dbReference type="Pfam" id="PF02836"/>
    </source>
</evidence>
<dbReference type="SUPFAM" id="SSF49785">
    <property type="entry name" value="Galactose-binding domain-like"/>
    <property type="match status" value="1"/>
</dbReference>
<dbReference type="EC" id="3.2.1.31" evidence="2"/>
<evidence type="ECO:0000256" key="3">
    <source>
        <dbReference type="ARBA" id="ARBA00016205"/>
    </source>
</evidence>
<dbReference type="AlphaFoldDB" id="A0AAE3E5W6"/>
<evidence type="ECO:0000259" key="7">
    <source>
        <dbReference type="Pfam" id="PF00703"/>
    </source>
</evidence>
<dbReference type="InterPro" id="IPR006102">
    <property type="entry name" value="Ig-like_GH2"/>
</dbReference>
<name>A0AAE3E5W6_9FIRM</name>
<dbReference type="Gene3D" id="2.60.40.10">
    <property type="entry name" value="Immunoglobulins"/>
    <property type="match status" value="1"/>
</dbReference>
<dbReference type="PANTHER" id="PTHR10066">
    <property type="entry name" value="BETA-GLUCURONIDASE"/>
    <property type="match status" value="1"/>
</dbReference>
<keyword evidence="5 6" id="KW-0326">Glycosidase</keyword>
<evidence type="ECO:0000313" key="10">
    <source>
        <dbReference type="EMBL" id="MCC2221867.1"/>
    </source>
</evidence>
<evidence type="ECO:0000256" key="1">
    <source>
        <dbReference type="ARBA" id="ARBA00007401"/>
    </source>
</evidence>
<gene>
    <name evidence="10" type="ORF">LKD48_09505</name>
</gene>
<evidence type="ECO:0000256" key="2">
    <source>
        <dbReference type="ARBA" id="ARBA00012761"/>
    </source>
</evidence>
<evidence type="ECO:0000256" key="5">
    <source>
        <dbReference type="ARBA" id="ARBA00023295"/>
    </source>
</evidence>
<dbReference type="PANTHER" id="PTHR10066:SF67">
    <property type="entry name" value="BETA-GLUCURONIDASE"/>
    <property type="match status" value="1"/>
</dbReference>
<dbReference type="PRINTS" id="PR00132">
    <property type="entry name" value="GLHYDRLASE2"/>
</dbReference>
<dbReference type="GO" id="GO:0004566">
    <property type="term" value="F:beta-glucuronidase activity"/>
    <property type="evidence" value="ECO:0007669"/>
    <property type="project" value="UniProtKB-EC"/>
</dbReference>
<keyword evidence="11" id="KW-1185">Reference proteome</keyword>
<dbReference type="GO" id="GO:0019391">
    <property type="term" value="P:glucuronoside catabolic process"/>
    <property type="evidence" value="ECO:0007669"/>
    <property type="project" value="TreeGrafter"/>
</dbReference>